<keyword evidence="1" id="KW-0732">Signal</keyword>
<dbReference type="InterPro" id="IPR027039">
    <property type="entry name" value="Crtac1"/>
</dbReference>
<dbReference type="InterPro" id="IPR013517">
    <property type="entry name" value="FG-GAP"/>
</dbReference>
<proteinExistence type="predicted"/>
<dbReference type="InterPro" id="IPR011519">
    <property type="entry name" value="UnbV_ASPIC"/>
</dbReference>
<dbReference type="EMBL" id="MDGQ01000004">
    <property type="protein sequence ID" value="OEK05983.1"/>
    <property type="molecule type" value="Genomic_DNA"/>
</dbReference>
<dbReference type="AlphaFoldDB" id="A0A1E5T3L9"/>
<dbReference type="PANTHER" id="PTHR16026:SF0">
    <property type="entry name" value="CARTILAGE ACIDIC PROTEIN 1"/>
    <property type="match status" value="1"/>
</dbReference>
<keyword evidence="4" id="KW-1185">Reference proteome</keyword>
<dbReference type="Gene3D" id="2.130.10.130">
    <property type="entry name" value="Integrin alpha, N-terminal"/>
    <property type="match status" value="4"/>
</dbReference>
<dbReference type="STRING" id="1563681.BFP71_07270"/>
<accession>A0A1E5T3L9</accession>
<reference evidence="3 4" key="1">
    <citation type="submission" date="2016-08" db="EMBL/GenBank/DDBJ databases">
        <title>Draft genome of Fabibacter sp. strain SK-8.</title>
        <authorList>
            <person name="Wong S.-K."/>
            <person name="Hamasaki K."/>
            <person name="Yoshizawa S."/>
        </authorList>
    </citation>
    <scope>NUCLEOTIDE SEQUENCE [LARGE SCALE GENOMIC DNA]</scope>
    <source>
        <strain evidence="3 4">SK-8</strain>
    </source>
</reference>
<dbReference type="Proteomes" id="UP000095552">
    <property type="component" value="Unassembled WGS sequence"/>
</dbReference>
<sequence>MITSCGGGEETLFKLVPPSKSGITFNNEMKESEKINYLKFTAIYNGGGVAVGDINNDGLEDLFFTGNIVGSKLYLNKGELEFEDITSSSGVSTEGLWCNGVSVVDINADGFNDIYVAVSGPHEDKRENLLFINNGDNTFKESARLYGLNDDGHSTHSVFFDYDLDGDLDMYLLTYGNNEGTDLTLVNKKISDGTALSNDKLYRNNGDNTFTNVATESGILVEGYGLGVAINDINNDNYPDIYVSNDFLFDDILYINNQDGTFTDMSKEYLNHTSVFGMGVDFQDFNNDLLPDVVQVDMMPEDNYRQKKILGPMQFDFFNLSIKEGYTPQYMRNSLQLNQGERGFSEIGQLAGVHQTDWSWAPMFVDLDANGSKDLYITNGFRRNVSDWDFRNYIGEQIRVAKEAGKNSDQIALDIIKSTNDVKLSNYAYTYNHDLTFSDVTKKWGLSAPTWSNGMAYADLDKDGDLDIVISNIDDFAHVYENTLNEEESPANYLKIQLHGTKKNPIGLGAKILVNQEGLKQVHYQTKTRGYLSNVSSEIYFGFGNNSAKAEVKVIWPSGQVETVESDLNTTLVLDIKNAVDESKIDETVVLTDGNSASKFDLDHFAEENDYVDFYYEPLLPHRLSQAGPTITKGDVNGDGKDDLFVGGSAGYPSHLLTQNNNGTFDKRILADSEQFEDTDAVFFDVDSDGDIDLYVASGSNEFDENDPRYQDRLYLNDGKGNFLRSEASLPIMLTSTGSVAVNDFDNDGDLDIFVGGRLSPKKYPMPGTSYLLRNDEGNFTDVTSNLSSDLVNVGMITTSAWADLDNDNVAELIIAGEFMPITVFKNVNGKFENQTASLGLSKHTGWWNTLMIDDVNNDGKPDIIAGNLGENTKYQISPEEPLTVFAKDYDKNGMIDPIMSCFIGGQEHILHSKSTLESQVIGFKKRFIKHEPFAKATFEDIISKELREDAFVLRANTFKHTLFLNSGDSFNAEVLPKDVQVAPLQSIQKSDGKYYLSGNDYATEVIVGQYDASHGFELSYSNSSNAFMVERESNYRASGNIKDAVIINVGDKKLAVHAVTAGELYVRELN</sequence>
<gene>
    <name evidence="3" type="ORF">BFP71_07270</name>
</gene>
<dbReference type="Pfam" id="PF07593">
    <property type="entry name" value="UnbV_ASPIC"/>
    <property type="match status" value="1"/>
</dbReference>
<dbReference type="Pfam" id="PF01839">
    <property type="entry name" value="FG-GAP"/>
    <property type="match status" value="1"/>
</dbReference>
<evidence type="ECO:0000259" key="2">
    <source>
        <dbReference type="Pfam" id="PF07593"/>
    </source>
</evidence>
<protein>
    <recommendedName>
        <fullName evidence="2">ASPIC/UnbV domain-containing protein</fullName>
    </recommendedName>
</protein>
<organism evidence="3 4">
    <name type="scientific">Roseivirga misakiensis</name>
    <dbReference type="NCBI Taxonomy" id="1563681"/>
    <lineage>
        <taxon>Bacteria</taxon>
        <taxon>Pseudomonadati</taxon>
        <taxon>Bacteroidota</taxon>
        <taxon>Cytophagia</taxon>
        <taxon>Cytophagales</taxon>
        <taxon>Roseivirgaceae</taxon>
        <taxon>Roseivirga</taxon>
    </lineage>
</organism>
<dbReference type="PANTHER" id="PTHR16026">
    <property type="entry name" value="CARTILAGE ACIDIC PROTEIN 1"/>
    <property type="match status" value="1"/>
</dbReference>
<name>A0A1E5T3L9_9BACT</name>
<comment type="caution">
    <text evidence="3">The sequence shown here is derived from an EMBL/GenBank/DDBJ whole genome shotgun (WGS) entry which is preliminary data.</text>
</comment>
<evidence type="ECO:0000256" key="1">
    <source>
        <dbReference type="ARBA" id="ARBA00022729"/>
    </source>
</evidence>
<feature type="domain" description="ASPIC/UnbV" evidence="2">
    <location>
        <begin position="507"/>
        <end position="565"/>
    </location>
</feature>
<dbReference type="SUPFAM" id="SSF69318">
    <property type="entry name" value="Integrin alpha N-terminal domain"/>
    <property type="match status" value="2"/>
</dbReference>
<evidence type="ECO:0000313" key="4">
    <source>
        <dbReference type="Proteomes" id="UP000095552"/>
    </source>
</evidence>
<dbReference type="InterPro" id="IPR028994">
    <property type="entry name" value="Integrin_alpha_N"/>
</dbReference>
<evidence type="ECO:0000313" key="3">
    <source>
        <dbReference type="EMBL" id="OEK05983.1"/>
    </source>
</evidence>
<dbReference type="Pfam" id="PF13517">
    <property type="entry name" value="FG-GAP_3"/>
    <property type="match status" value="5"/>
</dbReference>